<evidence type="ECO:0000313" key="3">
    <source>
        <dbReference type="Proteomes" id="UP000054928"/>
    </source>
</evidence>
<sequence>MNRRYLAKQHGNRAKLAKNFNNTAGYLGSDVRVRHLTKSKQKVLKAPTTRHGMDCDRE</sequence>
<organism evidence="2 3">
    <name type="scientific">Plasmopara halstedii</name>
    <name type="common">Downy mildew of sunflower</name>
    <dbReference type="NCBI Taxonomy" id="4781"/>
    <lineage>
        <taxon>Eukaryota</taxon>
        <taxon>Sar</taxon>
        <taxon>Stramenopiles</taxon>
        <taxon>Oomycota</taxon>
        <taxon>Peronosporomycetes</taxon>
        <taxon>Peronosporales</taxon>
        <taxon>Peronosporaceae</taxon>
        <taxon>Plasmopara</taxon>
    </lineage>
</organism>
<dbReference type="EMBL" id="CCYD01000261">
    <property type="protein sequence ID" value="CEG37015.1"/>
    <property type="molecule type" value="Genomic_DNA"/>
</dbReference>
<name>A0A0P1A8M2_PLAHL</name>
<evidence type="ECO:0000313" key="2">
    <source>
        <dbReference type="EMBL" id="CEG37015.1"/>
    </source>
</evidence>
<protein>
    <submittedName>
        <fullName evidence="2">Uncharacterized protein</fullName>
    </submittedName>
</protein>
<evidence type="ECO:0000256" key="1">
    <source>
        <dbReference type="SAM" id="MobiDB-lite"/>
    </source>
</evidence>
<dbReference type="AlphaFoldDB" id="A0A0P1A8M2"/>
<keyword evidence="3" id="KW-1185">Reference proteome</keyword>
<accession>A0A0P1A8M2</accession>
<dbReference type="GeneID" id="36399535"/>
<dbReference type="RefSeq" id="XP_024573384.1">
    <property type="nucleotide sequence ID" value="XM_024722294.1"/>
</dbReference>
<dbReference type="Proteomes" id="UP000054928">
    <property type="component" value="Unassembled WGS sequence"/>
</dbReference>
<feature type="region of interest" description="Disordered" evidence="1">
    <location>
        <begin position="38"/>
        <end position="58"/>
    </location>
</feature>
<proteinExistence type="predicted"/>
<reference evidence="3" key="1">
    <citation type="submission" date="2014-09" db="EMBL/GenBank/DDBJ databases">
        <authorList>
            <person name="Sharma Rahul"/>
            <person name="Thines Marco"/>
        </authorList>
    </citation>
    <scope>NUCLEOTIDE SEQUENCE [LARGE SCALE GENOMIC DNA]</scope>
</reference>